<comment type="catalytic activity">
    <reaction evidence="5 6">
        <text>L-glutamine + H2O = L-glutamate + NH4(+)</text>
        <dbReference type="Rhea" id="RHEA:15889"/>
        <dbReference type="ChEBI" id="CHEBI:15377"/>
        <dbReference type="ChEBI" id="CHEBI:28938"/>
        <dbReference type="ChEBI" id="CHEBI:29985"/>
        <dbReference type="ChEBI" id="CHEBI:58359"/>
        <dbReference type="EC" id="3.5.1.2"/>
    </reaction>
</comment>
<evidence type="ECO:0000256" key="4">
    <source>
        <dbReference type="ARBA" id="ARBA00022801"/>
    </source>
</evidence>
<proteinExistence type="inferred from homology"/>
<accession>A0A2N6PJ60</accession>
<dbReference type="PANTHER" id="PTHR12544">
    <property type="entry name" value="GLUTAMINASE"/>
    <property type="match status" value="1"/>
</dbReference>
<organism evidence="8 9">
    <name type="scientific">Brevibacterium luteolum</name>
    <dbReference type="NCBI Taxonomy" id="199591"/>
    <lineage>
        <taxon>Bacteria</taxon>
        <taxon>Bacillati</taxon>
        <taxon>Actinomycetota</taxon>
        <taxon>Actinomycetes</taxon>
        <taxon>Micrococcales</taxon>
        <taxon>Brevibacteriaceae</taxon>
        <taxon>Brevibacterium</taxon>
    </lineage>
</organism>
<dbReference type="NCBIfam" id="TIGR03814">
    <property type="entry name" value="Gln_ase"/>
    <property type="match status" value="1"/>
</dbReference>
<protein>
    <recommendedName>
        <fullName evidence="3 6">Glutaminase</fullName>
        <ecNumber evidence="3 6">3.5.1.2</ecNumber>
    </recommendedName>
</protein>
<dbReference type="EMBL" id="PNFZ01000002">
    <property type="protein sequence ID" value="PMB98707.1"/>
    <property type="molecule type" value="Genomic_DNA"/>
</dbReference>
<feature type="binding site" evidence="6">
    <location>
        <position position="64"/>
    </location>
    <ligand>
        <name>substrate</name>
    </ligand>
</feature>
<dbReference type="AlphaFoldDB" id="A0A2N6PJ60"/>
<name>A0A2N6PJ60_9MICO</name>
<dbReference type="Pfam" id="PF04960">
    <property type="entry name" value="Glutaminase"/>
    <property type="match status" value="1"/>
</dbReference>
<comment type="similarity">
    <text evidence="1 6">Belongs to the glutaminase family.</text>
</comment>
<comment type="caution">
    <text evidence="8">The sequence shown here is derived from an EMBL/GenBank/DDBJ whole genome shotgun (WGS) entry which is preliminary data.</text>
</comment>
<feature type="binding site" evidence="6">
    <location>
        <position position="241"/>
    </location>
    <ligand>
        <name>substrate</name>
    </ligand>
</feature>
<dbReference type="InterPro" id="IPR018490">
    <property type="entry name" value="cNMP-bd_dom_sf"/>
</dbReference>
<dbReference type="PROSITE" id="PS50042">
    <property type="entry name" value="CNMP_BINDING_3"/>
    <property type="match status" value="1"/>
</dbReference>
<feature type="binding site" evidence="6">
    <location>
        <position position="259"/>
    </location>
    <ligand>
        <name>substrate</name>
    </ligand>
</feature>
<keyword evidence="6" id="KW-0007">Acetylation</keyword>
<feature type="binding site" evidence="6">
    <location>
        <position position="114"/>
    </location>
    <ligand>
        <name>substrate</name>
    </ligand>
</feature>
<feature type="binding site" evidence="6">
    <location>
        <position position="165"/>
    </location>
    <ligand>
        <name>substrate</name>
    </ligand>
</feature>
<dbReference type="GO" id="GO:0004359">
    <property type="term" value="F:glutaminase activity"/>
    <property type="evidence" value="ECO:0007669"/>
    <property type="project" value="UniProtKB-UniRule"/>
</dbReference>
<dbReference type="Gene3D" id="3.30.750.24">
    <property type="entry name" value="STAS domain"/>
    <property type="match status" value="1"/>
</dbReference>
<keyword evidence="9" id="KW-1185">Reference proteome</keyword>
<dbReference type="RefSeq" id="WP_102161420.1">
    <property type="nucleotide sequence ID" value="NZ_PNFZ01000002.1"/>
</dbReference>
<feature type="domain" description="Cyclic nucleotide-binding" evidence="7">
    <location>
        <begin position="465"/>
        <end position="566"/>
    </location>
</feature>
<dbReference type="InterPro" id="IPR000595">
    <property type="entry name" value="cNMP-bd_dom"/>
</dbReference>
<dbReference type="GO" id="GO:0006537">
    <property type="term" value="P:glutamate biosynthetic process"/>
    <property type="evidence" value="ECO:0007669"/>
    <property type="project" value="TreeGrafter"/>
</dbReference>
<dbReference type="OrthoDB" id="9788822at2"/>
<evidence type="ECO:0000256" key="2">
    <source>
        <dbReference type="ARBA" id="ARBA00011881"/>
    </source>
</evidence>
<evidence type="ECO:0000256" key="1">
    <source>
        <dbReference type="ARBA" id="ARBA00011076"/>
    </source>
</evidence>
<dbReference type="PANTHER" id="PTHR12544:SF29">
    <property type="entry name" value="GLUTAMINASE"/>
    <property type="match status" value="1"/>
</dbReference>
<reference evidence="8 9" key="1">
    <citation type="submission" date="2017-09" db="EMBL/GenBank/DDBJ databases">
        <title>Bacterial strain isolated from the female urinary microbiota.</title>
        <authorList>
            <person name="Thomas-White K."/>
            <person name="Kumar N."/>
            <person name="Forster S."/>
            <person name="Putonti C."/>
            <person name="Lawley T."/>
            <person name="Wolfe A.J."/>
        </authorList>
    </citation>
    <scope>NUCLEOTIDE SEQUENCE [LARGE SCALE GENOMIC DNA]</scope>
    <source>
        <strain evidence="8 9">UMB0680</strain>
    </source>
</reference>
<dbReference type="GO" id="GO:0006543">
    <property type="term" value="P:L-glutamine catabolic process"/>
    <property type="evidence" value="ECO:0007669"/>
    <property type="project" value="TreeGrafter"/>
</dbReference>
<dbReference type="SMART" id="SM00100">
    <property type="entry name" value="cNMP"/>
    <property type="match status" value="1"/>
</dbReference>
<evidence type="ECO:0000259" key="7">
    <source>
        <dbReference type="PROSITE" id="PS50042"/>
    </source>
</evidence>
<dbReference type="Proteomes" id="UP000235703">
    <property type="component" value="Unassembled WGS sequence"/>
</dbReference>
<comment type="subunit">
    <text evidence="2 6">Homotetramer.</text>
</comment>
<keyword evidence="4 6" id="KW-0378">Hydrolase</keyword>
<sequence length="597" mass="64939">MQSPIQQYLDSVHERLFDVHGGEQPQNNPSLAEADPDLCGLAMTTADGYTYTSGDAEVPFSMQSISKVFCYAIALQDRGFRFMDAKIDVEPSGSSFKDLSSEANTGRPKNPLINIGAIAATAQILPDSDGEVFDKILRVMSDCAARDLEVDEVSYEADRDGGMHNRALSWFLASWGIIDGDPLPAFDDYSRQCAILTSAKDLSIMSATLTNLGVNPVTGKRVFSRQVAQRVLSVMLTCGMYDDSGDWVSSVGMPAKSGVGGGIISALPGQLGIATYAPPLDQHGSSVRGLAAHRILSRDLELHFVRTSKAGLSTIRTHDTIDHVPSTTRRPEAAEAVLAEYGERAHVLEIMGDLLFSGIEVLSREVATFDRNTVCVVVDLSRADHIAEVSVKAISRLAAALADVDTALGLVDPFDRLANLLVPVDMRVEIFEDRNDALSWAEDQILRQYGDEDCFPDEAISTPVLLEGIDEKIREKVVSLLKREEYDTGDIVRKVGDEFDGIRFIVSGEVHTLNPEDEGGDVNAQLVAGMSFGELALNETYHQPFDVRVAEPTVVELLSKSAIEKLENSDPEAAAMLWRAIAVEGYIRLGQVMRGVN</sequence>
<dbReference type="InterPro" id="IPR014710">
    <property type="entry name" value="RmlC-like_jellyroll"/>
</dbReference>
<dbReference type="Gene3D" id="2.60.120.10">
    <property type="entry name" value="Jelly Rolls"/>
    <property type="match status" value="1"/>
</dbReference>
<evidence type="ECO:0000256" key="3">
    <source>
        <dbReference type="ARBA" id="ARBA00012918"/>
    </source>
</evidence>
<dbReference type="HAMAP" id="MF_00313">
    <property type="entry name" value="Glutaminase"/>
    <property type="match status" value="1"/>
</dbReference>
<evidence type="ECO:0000313" key="9">
    <source>
        <dbReference type="Proteomes" id="UP000235703"/>
    </source>
</evidence>
<dbReference type="InterPro" id="IPR012338">
    <property type="entry name" value="Beta-lactam/transpept-like"/>
</dbReference>
<dbReference type="Pfam" id="PF00027">
    <property type="entry name" value="cNMP_binding"/>
    <property type="match status" value="1"/>
</dbReference>
<dbReference type="SUPFAM" id="SSF56601">
    <property type="entry name" value="beta-lactamase/transpeptidase-like"/>
    <property type="match status" value="1"/>
</dbReference>
<comment type="caution">
    <text evidence="6">Lacks conserved residue(s) required for the propagation of feature annotation.</text>
</comment>
<dbReference type="CDD" id="cd00038">
    <property type="entry name" value="CAP_ED"/>
    <property type="match status" value="1"/>
</dbReference>
<dbReference type="Gene3D" id="3.40.710.10">
    <property type="entry name" value="DD-peptidase/beta-lactamase superfamily"/>
    <property type="match status" value="1"/>
</dbReference>
<dbReference type="SUPFAM" id="SSF51206">
    <property type="entry name" value="cAMP-binding domain-like"/>
    <property type="match status" value="1"/>
</dbReference>
<dbReference type="InterPro" id="IPR015868">
    <property type="entry name" value="Glutaminase"/>
</dbReference>
<evidence type="ECO:0000313" key="8">
    <source>
        <dbReference type="EMBL" id="PMB98707.1"/>
    </source>
</evidence>
<evidence type="ECO:0000256" key="5">
    <source>
        <dbReference type="ARBA" id="ARBA00049534"/>
    </source>
</evidence>
<gene>
    <name evidence="6 8" type="primary">glsA</name>
    <name evidence="8" type="ORF">CJ198_05175</name>
</gene>
<evidence type="ECO:0000256" key="6">
    <source>
        <dbReference type="HAMAP-Rule" id="MF_00313"/>
    </source>
</evidence>
<dbReference type="InterPro" id="IPR036513">
    <property type="entry name" value="STAS_dom_sf"/>
</dbReference>
<feature type="binding site" evidence="6">
    <location>
        <position position="189"/>
    </location>
    <ligand>
        <name>substrate</name>
    </ligand>
</feature>
<dbReference type="EC" id="3.5.1.2" evidence="3 6"/>